<evidence type="ECO:0000256" key="1">
    <source>
        <dbReference type="SAM" id="MobiDB-lite"/>
    </source>
</evidence>
<organism evidence="3 4">
    <name type="scientific">Paenibacillus spiritus</name>
    <dbReference type="NCBI Taxonomy" id="2496557"/>
    <lineage>
        <taxon>Bacteria</taxon>
        <taxon>Bacillati</taxon>
        <taxon>Bacillota</taxon>
        <taxon>Bacilli</taxon>
        <taxon>Bacillales</taxon>
        <taxon>Paenibacillaceae</taxon>
        <taxon>Paenibacillus</taxon>
    </lineage>
</organism>
<dbReference type="OrthoDB" id="2326035at2"/>
<gene>
    <name evidence="3" type="ORF">F4V43_00825</name>
</gene>
<evidence type="ECO:0000313" key="4">
    <source>
        <dbReference type="Proteomes" id="UP000367750"/>
    </source>
</evidence>
<keyword evidence="2" id="KW-1133">Transmembrane helix</keyword>
<keyword evidence="2" id="KW-0812">Transmembrane</keyword>
<proteinExistence type="predicted"/>
<feature type="transmembrane region" description="Helical" evidence="2">
    <location>
        <begin position="6"/>
        <end position="23"/>
    </location>
</feature>
<dbReference type="Pfam" id="PF12669">
    <property type="entry name" value="FeoB_associated"/>
    <property type="match status" value="1"/>
</dbReference>
<evidence type="ECO:0000313" key="3">
    <source>
        <dbReference type="EMBL" id="KAA9008459.1"/>
    </source>
</evidence>
<sequence>MFVNLLIVAAIFGYTAWVLYRHIQKSKKGACAGCDKSKTCPAASSSSLSCCGPSGSGPAPGSPYGREA</sequence>
<accession>A0A5J5GJM4</accession>
<dbReference type="Proteomes" id="UP000367750">
    <property type="component" value="Unassembled WGS sequence"/>
</dbReference>
<dbReference type="EMBL" id="VYKK01000002">
    <property type="protein sequence ID" value="KAA9008459.1"/>
    <property type="molecule type" value="Genomic_DNA"/>
</dbReference>
<keyword evidence="2" id="KW-0472">Membrane</keyword>
<comment type="caution">
    <text evidence="3">The sequence shown here is derived from an EMBL/GenBank/DDBJ whole genome shotgun (WGS) entry which is preliminary data.</text>
</comment>
<dbReference type="RefSeq" id="WP_150456334.1">
    <property type="nucleotide sequence ID" value="NZ_VYKK01000002.1"/>
</dbReference>
<dbReference type="AlphaFoldDB" id="A0A5J5GJM4"/>
<name>A0A5J5GJM4_9BACL</name>
<reference evidence="3 4" key="1">
    <citation type="submission" date="2019-09" db="EMBL/GenBank/DDBJ databases">
        <title>Bacillus ochoae sp. nov., Paenibacillus whitsoniae sp. nov., Paenibacillus spiritus sp. nov. Isolated from the Mars Exploration Rover during spacecraft assembly.</title>
        <authorList>
            <person name="Seuylemezian A."/>
            <person name="Vaishampayan P."/>
        </authorList>
    </citation>
    <scope>NUCLEOTIDE SEQUENCE [LARGE SCALE GENOMIC DNA]</scope>
    <source>
        <strain evidence="3 4">MER_111</strain>
    </source>
</reference>
<feature type="region of interest" description="Disordered" evidence="1">
    <location>
        <begin position="43"/>
        <end position="68"/>
    </location>
</feature>
<keyword evidence="4" id="KW-1185">Reference proteome</keyword>
<protein>
    <submittedName>
        <fullName evidence="3">FeoB-associated Cys-rich membrane protein</fullName>
    </submittedName>
</protein>
<evidence type="ECO:0000256" key="2">
    <source>
        <dbReference type="SAM" id="Phobius"/>
    </source>
</evidence>